<dbReference type="Proteomes" id="UP000023758">
    <property type="component" value="Unassembled WGS sequence"/>
</dbReference>
<accession>A0A022VQU0</accession>
<evidence type="ECO:0000256" key="1">
    <source>
        <dbReference type="SAM" id="MobiDB-lite"/>
    </source>
</evidence>
<sequence>MVFSGTNQTAGKMANRDTRSQGTVDSAVWPVEIYLCGGAWLSFFSSSSSSSYSLGSDVSISVQPDPEKRQKSKNSPVRRSREQKEKETKANTVQQGKGKVNAGQVGQASSITLCKMDVGCAWLYTEHRASISE</sequence>
<proteinExistence type="predicted"/>
<feature type="compositionally biased region" description="Low complexity" evidence="1">
    <location>
        <begin position="46"/>
        <end position="61"/>
    </location>
</feature>
<protein>
    <submittedName>
        <fullName evidence="2">Uncharacterized protein</fullName>
    </submittedName>
</protein>
<feature type="region of interest" description="Disordered" evidence="1">
    <location>
        <begin position="46"/>
        <end position="105"/>
    </location>
</feature>
<gene>
    <name evidence="2" type="ORF">H103_07728</name>
</gene>
<dbReference type="EMBL" id="KK207923">
    <property type="protein sequence ID" value="EZF48627.1"/>
    <property type="molecule type" value="Genomic_DNA"/>
</dbReference>
<feature type="region of interest" description="Disordered" evidence="1">
    <location>
        <begin position="1"/>
        <end position="22"/>
    </location>
</feature>
<reference evidence="2" key="1">
    <citation type="submission" date="2014-02" db="EMBL/GenBank/DDBJ databases">
        <title>The Genome Sequence of Trichophyton rubrum (morphotype fischeri) CBS 288.86.</title>
        <authorList>
            <consortium name="The Broad Institute Genomics Platform"/>
            <person name="Cuomo C.A."/>
            <person name="White T.C."/>
            <person name="Graser Y."/>
            <person name="Martinez-Rossi N."/>
            <person name="Heitman J."/>
            <person name="Young S.K."/>
            <person name="Zeng Q."/>
            <person name="Gargeya S."/>
            <person name="Abouelleil A."/>
            <person name="Alvarado L."/>
            <person name="Chapman S.B."/>
            <person name="Gainer-Dewar J."/>
            <person name="Goldberg J."/>
            <person name="Griggs A."/>
            <person name="Gujja S."/>
            <person name="Hansen M."/>
            <person name="Howarth C."/>
            <person name="Imamovic A."/>
            <person name="Larimer J."/>
            <person name="Martinez D."/>
            <person name="Murphy C."/>
            <person name="Pearson M.D."/>
            <person name="Persinoti G."/>
            <person name="Poon T."/>
            <person name="Priest M."/>
            <person name="Roberts A.D."/>
            <person name="Saif S."/>
            <person name="Shea T.D."/>
            <person name="Sykes S.N."/>
            <person name="Wortman J."/>
            <person name="Nusbaum C."/>
            <person name="Birren B."/>
        </authorList>
    </citation>
    <scope>NUCLEOTIDE SEQUENCE [LARGE SCALE GENOMIC DNA]</scope>
    <source>
        <strain evidence="2">CBS 288.86</strain>
    </source>
</reference>
<organism evidence="2">
    <name type="scientific">Trichophyton rubrum CBS 288.86</name>
    <dbReference type="NCBI Taxonomy" id="1215330"/>
    <lineage>
        <taxon>Eukaryota</taxon>
        <taxon>Fungi</taxon>
        <taxon>Dikarya</taxon>
        <taxon>Ascomycota</taxon>
        <taxon>Pezizomycotina</taxon>
        <taxon>Eurotiomycetes</taxon>
        <taxon>Eurotiomycetidae</taxon>
        <taxon>Onygenales</taxon>
        <taxon>Arthrodermataceae</taxon>
        <taxon>Trichophyton</taxon>
    </lineage>
</organism>
<feature type="compositionally biased region" description="Polar residues" evidence="1">
    <location>
        <begin position="1"/>
        <end position="10"/>
    </location>
</feature>
<name>A0A022VQU0_TRIRU</name>
<dbReference type="AlphaFoldDB" id="A0A022VQU0"/>
<dbReference type="HOGENOM" id="CLU_157449_0_0_1"/>
<evidence type="ECO:0000313" key="2">
    <source>
        <dbReference type="EMBL" id="EZF48627.1"/>
    </source>
</evidence>
<feature type="compositionally biased region" description="Basic and acidic residues" evidence="1">
    <location>
        <begin position="79"/>
        <end position="89"/>
    </location>
</feature>